<proteinExistence type="predicted"/>
<sequence>MTHPMGASSLHSGPHLVGARPDESGSGTVAGRLTSKGGRPRMGGHEEQKLTFVMRLIRLLPE</sequence>
<organism evidence="2">
    <name type="scientific">Streptomyces sp. NBC_00180</name>
    <dbReference type="NCBI Taxonomy" id="2903632"/>
    <lineage>
        <taxon>Bacteria</taxon>
        <taxon>Bacillati</taxon>
        <taxon>Actinomycetota</taxon>
        <taxon>Actinomycetes</taxon>
        <taxon>Kitasatosporales</taxon>
        <taxon>Streptomycetaceae</taxon>
        <taxon>Streptomyces</taxon>
    </lineage>
</organism>
<protein>
    <submittedName>
        <fullName evidence="2">Uncharacterized protein</fullName>
    </submittedName>
</protein>
<dbReference type="EMBL" id="CP108140">
    <property type="protein sequence ID" value="WTP88338.1"/>
    <property type="molecule type" value="Genomic_DNA"/>
</dbReference>
<feature type="region of interest" description="Disordered" evidence="1">
    <location>
        <begin position="1"/>
        <end position="47"/>
    </location>
</feature>
<name>A0AAU1I1W4_9ACTN</name>
<gene>
    <name evidence="2" type="ORF">OG477_24575</name>
</gene>
<evidence type="ECO:0000313" key="2">
    <source>
        <dbReference type="EMBL" id="WTP88338.1"/>
    </source>
</evidence>
<reference evidence="2" key="1">
    <citation type="submission" date="2022-10" db="EMBL/GenBank/DDBJ databases">
        <title>The complete genomes of actinobacterial strains from the NBC collection.</title>
        <authorList>
            <person name="Joergensen T.S."/>
            <person name="Alvarez Arevalo M."/>
            <person name="Sterndorff E.B."/>
            <person name="Faurdal D."/>
            <person name="Vuksanovic O."/>
            <person name="Mourched A.-S."/>
            <person name="Charusanti P."/>
            <person name="Shaw S."/>
            <person name="Blin K."/>
            <person name="Weber T."/>
        </authorList>
    </citation>
    <scope>NUCLEOTIDE SEQUENCE</scope>
    <source>
        <strain evidence="2">NBC 00180</strain>
    </source>
</reference>
<evidence type="ECO:0000256" key="1">
    <source>
        <dbReference type="SAM" id="MobiDB-lite"/>
    </source>
</evidence>
<dbReference type="AlphaFoldDB" id="A0AAU1I1W4"/>
<accession>A0AAU1I1W4</accession>